<feature type="domain" description="F5/8 type C" evidence="7">
    <location>
        <begin position="1"/>
        <end position="108"/>
    </location>
</feature>
<dbReference type="SUPFAM" id="SSF49785">
    <property type="entry name" value="Galactose-binding domain-like"/>
    <property type="match status" value="1"/>
</dbReference>
<dbReference type="InterPro" id="IPR008979">
    <property type="entry name" value="Galactose-bd-like_sf"/>
</dbReference>
<evidence type="ECO:0000313" key="10">
    <source>
        <dbReference type="Proteomes" id="UP000014760"/>
    </source>
</evidence>
<dbReference type="EMBL" id="KB296425">
    <property type="protein sequence ID" value="ELU11782.1"/>
    <property type="molecule type" value="Genomic_DNA"/>
</dbReference>
<feature type="non-terminal residue" evidence="8">
    <location>
        <position position="1"/>
    </location>
</feature>
<dbReference type="PANTHER" id="PTHR46806">
    <property type="entry name" value="F5/8 TYPE C DOMAIN-CONTAINING PROTEIN"/>
    <property type="match status" value="1"/>
</dbReference>
<dbReference type="EMBL" id="AMQN01005611">
    <property type="status" value="NOT_ANNOTATED_CDS"/>
    <property type="molecule type" value="Genomic_DNA"/>
</dbReference>
<name>R7UZV2_CAPTE</name>
<feature type="non-terminal residue" evidence="8">
    <location>
        <position position="110"/>
    </location>
</feature>
<dbReference type="GO" id="GO:0007155">
    <property type="term" value="P:cell adhesion"/>
    <property type="evidence" value="ECO:0007669"/>
    <property type="project" value="UniProtKB-KW"/>
</dbReference>
<dbReference type="InterPro" id="IPR050633">
    <property type="entry name" value="Neuropilin_MCO_CoagFactor"/>
</dbReference>
<dbReference type="AlphaFoldDB" id="R7UZV2"/>
<dbReference type="GO" id="GO:0012505">
    <property type="term" value="C:endomembrane system"/>
    <property type="evidence" value="ECO:0007669"/>
    <property type="project" value="UniProtKB-SubCell"/>
</dbReference>
<protein>
    <recommendedName>
        <fullName evidence="7">F5/8 type C domain-containing protein</fullName>
    </recommendedName>
</protein>
<dbReference type="PROSITE" id="PS50022">
    <property type="entry name" value="FA58C_3"/>
    <property type="match status" value="1"/>
</dbReference>
<reference evidence="9" key="3">
    <citation type="submission" date="2015-06" db="UniProtKB">
        <authorList>
            <consortium name="EnsemblMetazoa"/>
        </authorList>
    </citation>
    <scope>IDENTIFICATION</scope>
</reference>
<dbReference type="STRING" id="283909.R7UZV2"/>
<keyword evidence="6" id="KW-1015">Disulfide bond</keyword>
<evidence type="ECO:0000256" key="5">
    <source>
        <dbReference type="ARBA" id="ARBA00023136"/>
    </source>
</evidence>
<dbReference type="Pfam" id="PF00754">
    <property type="entry name" value="F5_F8_type_C"/>
    <property type="match status" value="1"/>
</dbReference>
<proteinExistence type="predicted"/>
<reference evidence="8 10" key="2">
    <citation type="journal article" date="2013" name="Nature">
        <title>Insights into bilaterian evolution from three spiralian genomes.</title>
        <authorList>
            <person name="Simakov O."/>
            <person name="Marletaz F."/>
            <person name="Cho S.J."/>
            <person name="Edsinger-Gonzales E."/>
            <person name="Havlak P."/>
            <person name="Hellsten U."/>
            <person name="Kuo D.H."/>
            <person name="Larsson T."/>
            <person name="Lv J."/>
            <person name="Arendt D."/>
            <person name="Savage R."/>
            <person name="Osoegawa K."/>
            <person name="de Jong P."/>
            <person name="Grimwood J."/>
            <person name="Chapman J.A."/>
            <person name="Shapiro H."/>
            <person name="Aerts A."/>
            <person name="Otillar R.P."/>
            <person name="Terry A.Y."/>
            <person name="Boore J.L."/>
            <person name="Grigoriev I.V."/>
            <person name="Lindberg D.R."/>
            <person name="Seaver E.C."/>
            <person name="Weisblat D.A."/>
            <person name="Putnam N.H."/>
            <person name="Rokhsar D.S."/>
        </authorList>
    </citation>
    <scope>NUCLEOTIDE SEQUENCE</scope>
    <source>
        <strain evidence="8 10">I ESC-2004</strain>
    </source>
</reference>
<sequence length="110" mass="13008">GWLKEDSDPDPWLQVDFEYSRPIVAIDSLGAGHVDVWYVNTYRISHSQNGLQWMWYEYSGSPKIFDRNVNAFEVARSVFDPPIEARFLRFHPLTFNLYASVRWELFTCDL</sequence>
<dbReference type="Proteomes" id="UP000014760">
    <property type="component" value="Unassembled WGS sequence"/>
</dbReference>
<keyword evidence="4" id="KW-0130">Cell adhesion</keyword>
<dbReference type="PANTHER" id="PTHR46806:SF5">
    <property type="entry name" value="F5_8 TYPE C DOMAIN-CONTAINING PROTEIN"/>
    <property type="match status" value="1"/>
</dbReference>
<evidence type="ECO:0000256" key="3">
    <source>
        <dbReference type="ARBA" id="ARBA00022525"/>
    </source>
</evidence>
<dbReference type="HOGENOM" id="CLU_030066_5_1_1"/>
<dbReference type="InterPro" id="IPR000421">
    <property type="entry name" value="FA58C"/>
</dbReference>
<keyword evidence="5" id="KW-0472">Membrane</keyword>
<evidence type="ECO:0000256" key="4">
    <source>
        <dbReference type="ARBA" id="ARBA00022889"/>
    </source>
</evidence>
<dbReference type="GO" id="GO:0038023">
    <property type="term" value="F:signaling receptor activity"/>
    <property type="evidence" value="ECO:0007669"/>
    <property type="project" value="TreeGrafter"/>
</dbReference>
<accession>R7UZV2</accession>
<evidence type="ECO:0000313" key="9">
    <source>
        <dbReference type="EnsemblMetazoa" id="CapteP49342"/>
    </source>
</evidence>
<keyword evidence="3" id="KW-0964">Secreted</keyword>
<organism evidence="8">
    <name type="scientific">Capitella teleta</name>
    <name type="common">Polychaete worm</name>
    <dbReference type="NCBI Taxonomy" id="283909"/>
    <lineage>
        <taxon>Eukaryota</taxon>
        <taxon>Metazoa</taxon>
        <taxon>Spiralia</taxon>
        <taxon>Lophotrochozoa</taxon>
        <taxon>Annelida</taxon>
        <taxon>Polychaeta</taxon>
        <taxon>Sedentaria</taxon>
        <taxon>Scolecida</taxon>
        <taxon>Capitellidae</taxon>
        <taxon>Capitella</taxon>
    </lineage>
</organism>
<evidence type="ECO:0000256" key="1">
    <source>
        <dbReference type="ARBA" id="ARBA00004184"/>
    </source>
</evidence>
<keyword evidence="10" id="KW-1185">Reference proteome</keyword>
<dbReference type="OrthoDB" id="10028859at2759"/>
<dbReference type="GO" id="GO:0005886">
    <property type="term" value="C:plasma membrane"/>
    <property type="evidence" value="ECO:0007669"/>
    <property type="project" value="TreeGrafter"/>
</dbReference>
<evidence type="ECO:0000313" key="8">
    <source>
        <dbReference type="EMBL" id="ELU11782.1"/>
    </source>
</evidence>
<evidence type="ECO:0000259" key="7">
    <source>
        <dbReference type="PROSITE" id="PS50022"/>
    </source>
</evidence>
<dbReference type="EnsemblMetazoa" id="CapteT49342">
    <property type="protein sequence ID" value="CapteP49342"/>
    <property type="gene ID" value="CapteG49342"/>
</dbReference>
<reference evidence="10" key="1">
    <citation type="submission" date="2012-12" db="EMBL/GenBank/DDBJ databases">
        <authorList>
            <person name="Hellsten U."/>
            <person name="Grimwood J."/>
            <person name="Chapman J.A."/>
            <person name="Shapiro H."/>
            <person name="Aerts A."/>
            <person name="Otillar R.P."/>
            <person name="Terry A.Y."/>
            <person name="Boore J.L."/>
            <person name="Simakov O."/>
            <person name="Marletaz F."/>
            <person name="Cho S.-J."/>
            <person name="Edsinger-Gonzales E."/>
            <person name="Havlak P."/>
            <person name="Kuo D.-H."/>
            <person name="Larsson T."/>
            <person name="Lv J."/>
            <person name="Arendt D."/>
            <person name="Savage R."/>
            <person name="Osoegawa K."/>
            <person name="de Jong P."/>
            <person name="Lindberg D.R."/>
            <person name="Seaver E.C."/>
            <person name="Weisblat D.A."/>
            <person name="Putnam N.H."/>
            <person name="Grigoriev I.V."/>
            <person name="Rokhsar D.S."/>
        </authorList>
    </citation>
    <scope>NUCLEOTIDE SEQUENCE</scope>
    <source>
        <strain evidence="10">I ESC-2004</strain>
    </source>
</reference>
<comment type="subcellular location">
    <subcellularLocation>
        <location evidence="1">Endomembrane system</location>
        <topology evidence="1">Peripheral membrane protein</topology>
    </subcellularLocation>
    <subcellularLocation>
        <location evidence="2">Secreted</location>
    </subcellularLocation>
</comment>
<dbReference type="Gene3D" id="2.60.120.260">
    <property type="entry name" value="Galactose-binding domain-like"/>
    <property type="match status" value="1"/>
</dbReference>
<gene>
    <name evidence="8" type="ORF">CAPTEDRAFT_49342</name>
</gene>
<evidence type="ECO:0000256" key="6">
    <source>
        <dbReference type="ARBA" id="ARBA00023157"/>
    </source>
</evidence>
<dbReference type="GO" id="GO:0005576">
    <property type="term" value="C:extracellular region"/>
    <property type="evidence" value="ECO:0007669"/>
    <property type="project" value="UniProtKB-SubCell"/>
</dbReference>
<evidence type="ECO:0000256" key="2">
    <source>
        <dbReference type="ARBA" id="ARBA00004613"/>
    </source>
</evidence>